<dbReference type="CDD" id="cd07432">
    <property type="entry name" value="PHP_HisPPase"/>
    <property type="match status" value="1"/>
</dbReference>
<dbReference type="InterPro" id="IPR052018">
    <property type="entry name" value="PHP_domain"/>
</dbReference>
<dbReference type="AlphaFoldDB" id="A0A9D2PCN1"/>
<dbReference type="InterPro" id="IPR003141">
    <property type="entry name" value="Pol/His_phosphatase_N"/>
</dbReference>
<name>A0A9D2PCN1_9FIRM</name>
<reference evidence="3" key="2">
    <citation type="submission" date="2021-04" db="EMBL/GenBank/DDBJ databases">
        <authorList>
            <person name="Gilroy R."/>
        </authorList>
    </citation>
    <scope>NUCLEOTIDE SEQUENCE</scope>
    <source>
        <strain evidence="3">CHK183-5548</strain>
    </source>
</reference>
<reference evidence="3" key="1">
    <citation type="journal article" date="2021" name="PeerJ">
        <title>Extensive microbial diversity within the chicken gut microbiome revealed by metagenomics and culture.</title>
        <authorList>
            <person name="Gilroy R."/>
            <person name="Ravi A."/>
            <person name="Getino M."/>
            <person name="Pursley I."/>
            <person name="Horton D.L."/>
            <person name="Alikhan N.F."/>
            <person name="Baker D."/>
            <person name="Gharbi K."/>
            <person name="Hall N."/>
            <person name="Watson M."/>
            <person name="Adriaenssens E.M."/>
            <person name="Foster-Nyarko E."/>
            <person name="Jarju S."/>
            <person name="Secka A."/>
            <person name="Antonio M."/>
            <person name="Oren A."/>
            <person name="Chaudhuri R.R."/>
            <person name="La Ragione R."/>
            <person name="Hildebrand F."/>
            <person name="Pallen M.J."/>
        </authorList>
    </citation>
    <scope>NUCLEOTIDE SEQUENCE</scope>
    <source>
        <strain evidence="3">CHK183-5548</strain>
    </source>
</reference>
<dbReference type="SUPFAM" id="SSF89550">
    <property type="entry name" value="PHP domain-like"/>
    <property type="match status" value="1"/>
</dbReference>
<dbReference type="InterPro" id="IPR004013">
    <property type="entry name" value="PHP_dom"/>
</dbReference>
<dbReference type="GO" id="GO:0004534">
    <property type="term" value="F:5'-3' RNA exonuclease activity"/>
    <property type="evidence" value="ECO:0007669"/>
    <property type="project" value="TreeGrafter"/>
</dbReference>
<sequence>MGAGLEAHRRTAGSSDYGRAEGLESHRRTAGSSETKARRLPVRKRRGGDVEVYYDLHIHSCLSPCGDGDMTPANIAGMAAVKGLDVIAVTDHNSCKNCEAAMAAGAEYGVLVIPGMEICTAEEIHAVCLFPGLSEAMDFDRLVHDALPPVKNRPDIFGEQQIYDCRDRICGEEPYLLINACSISFDGLWELVRERDGVMFPAHIDKTANSLISSLGQIPPDSRFAAAEVKDLTRLHQLRREHPYLEKCRIVSNSDAHYLEYIKEPELTLPVPEKTIRAVLDVLCGRE</sequence>
<dbReference type="Pfam" id="PF02811">
    <property type="entry name" value="PHP"/>
    <property type="match status" value="1"/>
</dbReference>
<organism evidence="3 4">
    <name type="scientific">Candidatus Lachnoclostridium pullistercoris</name>
    <dbReference type="NCBI Taxonomy" id="2838632"/>
    <lineage>
        <taxon>Bacteria</taxon>
        <taxon>Bacillati</taxon>
        <taxon>Bacillota</taxon>
        <taxon>Clostridia</taxon>
        <taxon>Lachnospirales</taxon>
        <taxon>Lachnospiraceae</taxon>
    </lineage>
</organism>
<dbReference type="EMBL" id="DWWL01000040">
    <property type="protein sequence ID" value="HJC47606.1"/>
    <property type="molecule type" value="Genomic_DNA"/>
</dbReference>
<dbReference type="SMART" id="SM00481">
    <property type="entry name" value="POLIIIAc"/>
    <property type="match status" value="1"/>
</dbReference>
<gene>
    <name evidence="3" type="ORF">IAA04_06100</name>
</gene>
<feature type="compositionally biased region" description="Basic and acidic residues" evidence="1">
    <location>
        <begin position="18"/>
        <end position="27"/>
    </location>
</feature>
<evidence type="ECO:0000313" key="3">
    <source>
        <dbReference type="EMBL" id="HJC47606.1"/>
    </source>
</evidence>
<comment type="caution">
    <text evidence="3">The sequence shown here is derived from an EMBL/GenBank/DDBJ whole genome shotgun (WGS) entry which is preliminary data.</text>
</comment>
<dbReference type="Proteomes" id="UP000823883">
    <property type="component" value="Unassembled WGS sequence"/>
</dbReference>
<evidence type="ECO:0000313" key="4">
    <source>
        <dbReference type="Proteomes" id="UP000823883"/>
    </source>
</evidence>
<dbReference type="InterPro" id="IPR016195">
    <property type="entry name" value="Pol/histidinol_Pase-like"/>
</dbReference>
<protein>
    <submittedName>
        <fullName evidence="3">PHP domain-containing protein</fullName>
    </submittedName>
</protein>
<dbReference type="GO" id="GO:0035312">
    <property type="term" value="F:5'-3' DNA exonuclease activity"/>
    <property type="evidence" value="ECO:0007669"/>
    <property type="project" value="TreeGrafter"/>
</dbReference>
<proteinExistence type="predicted"/>
<dbReference type="PANTHER" id="PTHR42924:SF3">
    <property type="entry name" value="POLYMERASE_HISTIDINOL PHOSPHATASE N-TERMINAL DOMAIN-CONTAINING PROTEIN"/>
    <property type="match status" value="1"/>
</dbReference>
<evidence type="ECO:0000256" key="1">
    <source>
        <dbReference type="SAM" id="MobiDB-lite"/>
    </source>
</evidence>
<dbReference type="Gene3D" id="3.20.20.140">
    <property type="entry name" value="Metal-dependent hydrolases"/>
    <property type="match status" value="1"/>
</dbReference>
<dbReference type="PANTHER" id="PTHR42924">
    <property type="entry name" value="EXONUCLEASE"/>
    <property type="match status" value="1"/>
</dbReference>
<accession>A0A9D2PCN1</accession>
<feature type="domain" description="Polymerase/histidinol phosphatase N-terminal" evidence="2">
    <location>
        <begin position="54"/>
        <end position="122"/>
    </location>
</feature>
<evidence type="ECO:0000259" key="2">
    <source>
        <dbReference type="SMART" id="SM00481"/>
    </source>
</evidence>
<feature type="region of interest" description="Disordered" evidence="1">
    <location>
        <begin position="1"/>
        <end position="42"/>
    </location>
</feature>